<sequence>MRGEQQTVAVKVQIQITDKLATGRFIDGFDLALVKRRHHDELIVIRARSLA</sequence>
<comment type="caution">
    <text evidence="1">The sequence shown here is derived from an EMBL/GenBank/DDBJ whole genome shotgun (WGS) entry which is preliminary data.</text>
</comment>
<dbReference type="AlphaFoldDB" id="A0A5C5YLT1"/>
<evidence type="ECO:0000313" key="1">
    <source>
        <dbReference type="EMBL" id="TWT75806.1"/>
    </source>
</evidence>
<organism evidence="1 2">
    <name type="scientific">Novipirellula herctigrandis</name>
    <dbReference type="NCBI Taxonomy" id="2527986"/>
    <lineage>
        <taxon>Bacteria</taxon>
        <taxon>Pseudomonadati</taxon>
        <taxon>Planctomycetota</taxon>
        <taxon>Planctomycetia</taxon>
        <taxon>Pirellulales</taxon>
        <taxon>Pirellulaceae</taxon>
        <taxon>Novipirellula</taxon>
    </lineage>
</organism>
<gene>
    <name evidence="1" type="ORF">CA13_73800</name>
</gene>
<dbReference type="EMBL" id="SJPJ01000003">
    <property type="protein sequence ID" value="TWT75806.1"/>
    <property type="molecule type" value="Genomic_DNA"/>
</dbReference>
<accession>A0A5C5YLT1</accession>
<protein>
    <submittedName>
        <fullName evidence="1">Uncharacterized protein</fullName>
    </submittedName>
</protein>
<dbReference type="Proteomes" id="UP000315010">
    <property type="component" value="Unassembled WGS sequence"/>
</dbReference>
<keyword evidence="2" id="KW-1185">Reference proteome</keyword>
<reference evidence="1 2" key="1">
    <citation type="submission" date="2019-02" db="EMBL/GenBank/DDBJ databases">
        <title>Deep-cultivation of Planctomycetes and their phenomic and genomic characterization uncovers novel biology.</title>
        <authorList>
            <person name="Wiegand S."/>
            <person name="Jogler M."/>
            <person name="Boedeker C."/>
            <person name="Pinto D."/>
            <person name="Vollmers J."/>
            <person name="Rivas-Marin E."/>
            <person name="Kohn T."/>
            <person name="Peeters S.H."/>
            <person name="Heuer A."/>
            <person name="Rast P."/>
            <person name="Oberbeckmann S."/>
            <person name="Bunk B."/>
            <person name="Jeske O."/>
            <person name="Meyerdierks A."/>
            <person name="Storesund J.E."/>
            <person name="Kallscheuer N."/>
            <person name="Luecker S."/>
            <person name="Lage O.M."/>
            <person name="Pohl T."/>
            <person name="Merkel B.J."/>
            <person name="Hornburger P."/>
            <person name="Mueller R.-W."/>
            <person name="Bruemmer F."/>
            <person name="Labrenz M."/>
            <person name="Spormann A.M."/>
            <person name="Op Den Camp H."/>
            <person name="Overmann J."/>
            <person name="Amann R."/>
            <person name="Jetten M.S.M."/>
            <person name="Mascher T."/>
            <person name="Medema M.H."/>
            <person name="Devos D.P."/>
            <person name="Kaster A.-K."/>
            <person name="Ovreas L."/>
            <person name="Rohde M."/>
            <person name="Galperin M.Y."/>
            <person name="Jogler C."/>
        </authorList>
    </citation>
    <scope>NUCLEOTIDE SEQUENCE [LARGE SCALE GENOMIC DNA]</scope>
    <source>
        <strain evidence="1 2">CA13</strain>
    </source>
</reference>
<proteinExistence type="predicted"/>
<evidence type="ECO:0000313" key="2">
    <source>
        <dbReference type="Proteomes" id="UP000315010"/>
    </source>
</evidence>
<name>A0A5C5YLT1_9BACT</name>